<protein>
    <submittedName>
        <fullName evidence="1">Uncharacterized protein</fullName>
    </submittedName>
</protein>
<evidence type="ECO:0000313" key="2">
    <source>
        <dbReference type="Proteomes" id="UP001056120"/>
    </source>
</evidence>
<evidence type="ECO:0000313" key="1">
    <source>
        <dbReference type="EMBL" id="KAI3683750.1"/>
    </source>
</evidence>
<organism evidence="1 2">
    <name type="scientific">Smallanthus sonchifolius</name>
    <dbReference type="NCBI Taxonomy" id="185202"/>
    <lineage>
        <taxon>Eukaryota</taxon>
        <taxon>Viridiplantae</taxon>
        <taxon>Streptophyta</taxon>
        <taxon>Embryophyta</taxon>
        <taxon>Tracheophyta</taxon>
        <taxon>Spermatophyta</taxon>
        <taxon>Magnoliopsida</taxon>
        <taxon>eudicotyledons</taxon>
        <taxon>Gunneridae</taxon>
        <taxon>Pentapetalae</taxon>
        <taxon>asterids</taxon>
        <taxon>campanulids</taxon>
        <taxon>Asterales</taxon>
        <taxon>Asteraceae</taxon>
        <taxon>Asteroideae</taxon>
        <taxon>Heliantheae alliance</taxon>
        <taxon>Millerieae</taxon>
        <taxon>Smallanthus</taxon>
    </lineage>
</organism>
<comment type="caution">
    <text evidence="1">The sequence shown here is derived from an EMBL/GenBank/DDBJ whole genome shotgun (WGS) entry which is preliminary data.</text>
</comment>
<name>A0ACB8YIF3_9ASTR</name>
<reference evidence="2" key="1">
    <citation type="journal article" date="2022" name="Mol. Ecol. Resour.">
        <title>The genomes of chicory, endive, great burdock and yacon provide insights into Asteraceae palaeo-polyploidization history and plant inulin production.</title>
        <authorList>
            <person name="Fan W."/>
            <person name="Wang S."/>
            <person name="Wang H."/>
            <person name="Wang A."/>
            <person name="Jiang F."/>
            <person name="Liu H."/>
            <person name="Zhao H."/>
            <person name="Xu D."/>
            <person name="Zhang Y."/>
        </authorList>
    </citation>
    <scope>NUCLEOTIDE SEQUENCE [LARGE SCALE GENOMIC DNA]</scope>
    <source>
        <strain evidence="2">cv. Yunnan</strain>
    </source>
</reference>
<accession>A0ACB8YIF3</accession>
<dbReference type="EMBL" id="CM042045">
    <property type="protein sequence ID" value="KAI3683750.1"/>
    <property type="molecule type" value="Genomic_DNA"/>
</dbReference>
<gene>
    <name evidence="1" type="ORF">L1987_84264</name>
</gene>
<dbReference type="Proteomes" id="UP001056120">
    <property type="component" value="Linkage Group LG28"/>
</dbReference>
<reference evidence="1 2" key="2">
    <citation type="journal article" date="2022" name="Mol. Ecol. Resour.">
        <title>The genomes of chicory, endive, great burdock and yacon provide insights into Asteraceae paleo-polyploidization history and plant inulin production.</title>
        <authorList>
            <person name="Fan W."/>
            <person name="Wang S."/>
            <person name="Wang H."/>
            <person name="Wang A."/>
            <person name="Jiang F."/>
            <person name="Liu H."/>
            <person name="Zhao H."/>
            <person name="Xu D."/>
            <person name="Zhang Y."/>
        </authorList>
    </citation>
    <scope>NUCLEOTIDE SEQUENCE [LARGE SCALE GENOMIC DNA]</scope>
    <source>
        <strain evidence="2">cv. Yunnan</strain>
        <tissue evidence="1">Leaves</tissue>
    </source>
</reference>
<keyword evidence="2" id="KW-1185">Reference proteome</keyword>
<sequence length="440" mass="50012">MFSNSAAPMKIYLLTCLLLVLLAATMVTLYVVHPPAQRSKQFFDSLKQVVDEKENDRRRDVLRAISNPMKEREVYLSYLLEQYKNSSTLKRPTIVMEIQDAVNKVAYLDSRIDLIGWILFGPKNGWSILRSVRDHKRPVVDDPICLESTLKLFEKHCGVLFEQAMKQSLANLCNYAAEKEAIHEAILLACGMQITESHGIDVANPKVDISPAPIHGTFQYCGRVSVDAFPRAKIQGYDKTYRVKVDLPESIPEEWHNKIRICFHGNDSLEFCQCEKDDWRSIQEGSWSSIMPPYEKRFVDVKFVTGISGFVTVSLNEVPPAQGWRYGLPIGGIALLVVAISKRVPICCYTRRMVLGVVLGVSAAGMVHIVKWATRVLALACLFMVKKLNIYRHSFAYCSNLFLHSSMLHDCLYPSSKIIYVDQAVALERTWIRNNECIRN</sequence>
<proteinExistence type="predicted"/>